<dbReference type="Proteomes" id="UP000054241">
    <property type="component" value="Unassembled WGS sequence"/>
</dbReference>
<name>A0A101NLY9_9ACTN</name>
<gene>
    <name evidence="3" type="ORF">AQI88_17055</name>
</gene>
<evidence type="ECO:0000313" key="3">
    <source>
        <dbReference type="EMBL" id="KUM95341.1"/>
    </source>
</evidence>
<evidence type="ECO:0000259" key="2">
    <source>
        <dbReference type="Pfam" id="PF14062"/>
    </source>
</evidence>
<feature type="domain" description="DUF4253" evidence="2">
    <location>
        <begin position="113"/>
        <end position="187"/>
    </location>
</feature>
<dbReference type="STRING" id="67285.AQI88_17055"/>
<keyword evidence="4" id="KW-1185">Reference proteome</keyword>
<dbReference type="AlphaFoldDB" id="A0A101NLY9"/>
<dbReference type="EMBL" id="LMWL01000030">
    <property type="protein sequence ID" value="KUM95341.1"/>
    <property type="molecule type" value="Genomic_DNA"/>
</dbReference>
<dbReference type="Pfam" id="PF14062">
    <property type="entry name" value="DUF4253"/>
    <property type="match status" value="1"/>
</dbReference>
<evidence type="ECO:0000256" key="1">
    <source>
        <dbReference type="SAM" id="MobiDB-lite"/>
    </source>
</evidence>
<dbReference type="OrthoDB" id="264195at2"/>
<protein>
    <recommendedName>
        <fullName evidence="2">DUF4253 domain-containing protein</fullName>
    </recommendedName>
</protein>
<feature type="compositionally biased region" description="Basic and acidic residues" evidence="1">
    <location>
        <begin position="61"/>
        <end position="73"/>
    </location>
</feature>
<reference evidence="3 4" key="1">
    <citation type="submission" date="2015-10" db="EMBL/GenBank/DDBJ databases">
        <title>Draft genome sequence of Streptomyces cellostaticus DSM 40189, type strain for the species Streptomyces cellostaticus.</title>
        <authorList>
            <person name="Ruckert C."/>
            <person name="Winkler A."/>
            <person name="Kalinowski J."/>
            <person name="Kampfer P."/>
            <person name="Glaeser S."/>
        </authorList>
    </citation>
    <scope>NUCLEOTIDE SEQUENCE [LARGE SCALE GENOMIC DNA]</scope>
    <source>
        <strain evidence="3 4">DSM 40189</strain>
    </source>
</reference>
<proteinExistence type="predicted"/>
<sequence>MAMAISELQRLCSGTDLVLPPLRRAAVAADGAPVYAEPDGQADAPLPDGRALLTRWAREDEQQLRAPDARTPADEDPFGTPARRLAGHITAEVDLDRVGGTCIAALRQEHTVLCLVRADHGCDVPALLNWPGACNDGMTGRQHQAVLRHFHERYGAELVTLESQLLELLVTRRPRTAHGVATAALEH</sequence>
<evidence type="ECO:0000313" key="4">
    <source>
        <dbReference type="Proteomes" id="UP000054241"/>
    </source>
</evidence>
<comment type="caution">
    <text evidence="3">The sequence shown here is derived from an EMBL/GenBank/DDBJ whole genome shotgun (WGS) entry which is preliminary data.</text>
</comment>
<organism evidence="3 4">
    <name type="scientific">Streptomyces cellostaticus</name>
    <dbReference type="NCBI Taxonomy" id="67285"/>
    <lineage>
        <taxon>Bacteria</taxon>
        <taxon>Bacillati</taxon>
        <taxon>Actinomycetota</taxon>
        <taxon>Actinomycetes</taxon>
        <taxon>Kitasatosporales</taxon>
        <taxon>Streptomycetaceae</taxon>
        <taxon>Streptomyces</taxon>
    </lineage>
</organism>
<feature type="region of interest" description="Disordered" evidence="1">
    <location>
        <begin position="61"/>
        <end position="81"/>
    </location>
</feature>
<accession>A0A101NLY9</accession>
<dbReference type="InterPro" id="IPR025349">
    <property type="entry name" value="DUF4253"/>
</dbReference>